<organism evidence="2 3">
    <name type="scientific">Guyanagaster necrorhizus</name>
    <dbReference type="NCBI Taxonomy" id="856835"/>
    <lineage>
        <taxon>Eukaryota</taxon>
        <taxon>Fungi</taxon>
        <taxon>Dikarya</taxon>
        <taxon>Basidiomycota</taxon>
        <taxon>Agaricomycotina</taxon>
        <taxon>Agaricomycetes</taxon>
        <taxon>Agaricomycetidae</taxon>
        <taxon>Agaricales</taxon>
        <taxon>Marasmiineae</taxon>
        <taxon>Physalacriaceae</taxon>
        <taxon>Guyanagaster</taxon>
    </lineage>
</organism>
<feature type="compositionally biased region" description="Polar residues" evidence="1">
    <location>
        <begin position="147"/>
        <end position="156"/>
    </location>
</feature>
<name>A0A9P7VMB2_9AGAR</name>
<gene>
    <name evidence="2" type="ORF">BT62DRAFT_1009958</name>
</gene>
<feature type="region of interest" description="Disordered" evidence="1">
    <location>
        <begin position="147"/>
        <end position="178"/>
    </location>
</feature>
<dbReference type="GeneID" id="66099883"/>
<proteinExistence type="predicted"/>
<dbReference type="EMBL" id="MU250548">
    <property type="protein sequence ID" value="KAG7442950.1"/>
    <property type="molecule type" value="Genomic_DNA"/>
</dbReference>
<keyword evidence="3" id="KW-1185">Reference proteome</keyword>
<comment type="caution">
    <text evidence="2">The sequence shown here is derived from an EMBL/GenBank/DDBJ whole genome shotgun (WGS) entry which is preliminary data.</text>
</comment>
<dbReference type="RefSeq" id="XP_043036450.1">
    <property type="nucleotide sequence ID" value="XM_043177596.1"/>
</dbReference>
<dbReference type="Proteomes" id="UP000812287">
    <property type="component" value="Unassembled WGS sequence"/>
</dbReference>
<protein>
    <submittedName>
        <fullName evidence="2">Uncharacterized protein</fullName>
    </submittedName>
</protein>
<evidence type="ECO:0000256" key="1">
    <source>
        <dbReference type="SAM" id="MobiDB-lite"/>
    </source>
</evidence>
<evidence type="ECO:0000313" key="2">
    <source>
        <dbReference type="EMBL" id="KAG7442950.1"/>
    </source>
</evidence>
<accession>A0A9P7VMB2</accession>
<reference evidence="2" key="1">
    <citation type="submission" date="2020-11" db="EMBL/GenBank/DDBJ databases">
        <title>Adaptations for nitrogen fixation in a non-lichenized fungal sporocarp promotes dispersal by wood-feeding termites.</title>
        <authorList>
            <consortium name="DOE Joint Genome Institute"/>
            <person name="Koch R.A."/>
            <person name="Yoon G."/>
            <person name="Arayal U."/>
            <person name="Lail K."/>
            <person name="Amirebrahimi M."/>
            <person name="Labutti K."/>
            <person name="Lipzen A."/>
            <person name="Riley R."/>
            <person name="Barry K."/>
            <person name="Henrissat B."/>
            <person name="Grigoriev I.V."/>
            <person name="Herr J.R."/>
            <person name="Aime M.C."/>
        </authorList>
    </citation>
    <scope>NUCLEOTIDE SEQUENCE</scope>
    <source>
        <strain evidence="2">MCA 3950</strain>
    </source>
</reference>
<evidence type="ECO:0000313" key="3">
    <source>
        <dbReference type="Proteomes" id="UP000812287"/>
    </source>
</evidence>
<dbReference type="AlphaFoldDB" id="A0A9P7VMB2"/>
<sequence>MLRPTVISYLQLRHVESCWQTMHSAFLRFTSAEPFFAVQIPQPTSEDIGPLTISGCRACSTAPLFLSDSEVSREWKEIGQVEGKPYAQFRVNPTPAPNKDLAILLCQHAPFPTAPLQNPVQRPPLPTTNISGTLLFFILARTSRTGSLTSSQQANRSHLGDPARGSTNCNTPPPRTSRASRISCACRRFRYFRPRENVLAVKRRRKQDARASFYYPVDIAL</sequence>